<keyword evidence="11 27" id="KW-0732">Signal</keyword>
<keyword evidence="9" id="KW-1003">Cell membrane</keyword>
<keyword evidence="16" id="KW-0406">Ion transport</keyword>
<feature type="transmembrane region" description="Helical" evidence="26">
    <location>
        <begin position="139"/>
        <end position="161"/>
    </location>
</feature>
<comment type="caution">
    <text evidence="28">The sequence shown here is derived from an EMBL/GenBank/DDBJ whole genome shotgun (WGS) entry which is preliminary data.</text>
</comment>
<evidence type="ECO:0000256" key="21">
    <source>
        <dbReference type="ARBA" id="ARBA00040176"/>
    </source>
</evidence>
<evidence type="ECO:0000256" key="9">
    <source>
        <dbReference type="ARBA" id="ARBA00022475"/>
    </source>
</evidence>
<reference evidence="28" key="1">
    <citation type="submission" date="2023-07" db="EMBL/GenBank/DDBJ databases">
        <authorList>
            <person name="Stuckert A."/>
        </authorList>
    </citation>
    <scope>NUCLEOTIDE SEQUENCE</scope>
</reference>
<comment type="catalytic activity">
    <reaction evidence="24">
        <text>Zn(2+)(out) + 2 hydrogencarbonate(out) = Zn(2+)(in) + 2 hydrogencarbonate(in)</text>
        <dbReference type="Rhea" id="RHEA:62252"/>
        <dbReference type="ChEBI" id="CHEBI:17544"/>
        <dbReference type="ChEBI" id="CHEBI:29105"/>
    </reaction>
    <physiologicalReaction direction="left-to-right" evidence="24">
        <dbReference type="Rhea" id="RHEA:62253"/>
    </physiologicalReaction>
</comment>
<evidence type="ECO:0000256" key="23">
    <source>
        <dbReference type="ARBA" id="ARBA00042974"/>
    </source>
</evidence>
<evidence type="ECO:0000256" key="4">
    <source>
        <dbReference type="ARBA" id="ARBA00004520"/>
    </source>
</evidence>
<comment type="subunit">
    <text evidence="7">Homotrimer.</text>
</comment>
<evidence type="ECO:0000256" key="18">
    <source>
        <dbReference type="ARBA" id="ARBA00023228"/>
    </source>
</evidence>
<keyword evidence="14" id="KW-0864">Zinc transport</keyword>
<evidence type="ECO:0000256" key="11">
    <source>
        <dbReference type="ARBA" id="ARBA00022729"/>
    </source>
</evidence>
<protein>
    <recommendedName>
        <fullName evidence="21">Metal cation symporter ZIP14</fullName>
    </recommendedName>
    <alternativeName>
        <fullName evidence="22">Solute carrier family 39 member 14</fullName>
    </alternativeName>
    <alternativeName>
        <fullName evidence="23">Zrt- and Irt-like protein 14</fullName>
    </alternativeName>
</protein>
<feature type="transmembrane region" description="Helical" evidence="26">
    <location>
        <begin position="173"/>
        <end position="193"/>
    </location>
</feature>
<comment type="subcellular location">
    <subcellularLocation>
        <location evidence="3">Apical cell membrane</location>
        <topology evidence="3">Multi-pass membrane protein</topology>
    </subcellularLocation>
    <subcellularLocation>
        <location evidence="5">Basolateral cell membrane</location>
        <topology evidence="5">Multi-pass membrane protein</topology>
    </subcellularLocation>
    <subcellularLocation>
        <location evidence="4">Early endosome membrane</location>
        <topology evidence="4">Multi-pass membrane protein</topology>
    </subcellularLocation>
    <subcellularLocation>
        <location evidence="1">Late endosome membrane</location>
        <topology evidence="1">Multi-pass membrane protein</topology>
    </subcellularLocation>
    <subcellularLocation>
        <location evidence="2">Lysosome membrane</location>
        <topology evidence="2">Multi-pass membrane protein</topology>
    </subcellularLocation>
</comment>
<evidence type="ECO:0000256" key="24">
    <source>
        <dbReference type="ARBA" id="ARBA00047497"/>
    </source>
</evidence>
<comment type="catalytic activity">
    <reaction evidence="19">
        <text>Fe(2+)(out) + 2 hydrogencarbonate(out) = Fe(2+)(in) + 2 hydrogencarbonate(in)</text>
        <dbReference type="Rhea" id="RHEA:62368"/>
        <dbReference type="ChEBI" id="CHEBI:17544"/>
        <dbReference type="ChEBI" id="CHEBI:29033"/>
    </reaction>
    <physiologicalReaction direction="left-to-right" evidence="19">
        <dbReference type="Rhea" id="RHEA:62369"/>
    </physiologicalReaction>
</comment>
<evidence type="ECO:0000256" key="5">
    <source>
        <dbReference type="ARBA" id="ARBA00004554"/>
    </source>
</evidence>
<dbReference type="PANTHER" id="PTHR12191">
    <property type="entry name" value="SOLUTE CARRIER FAMILY 39"/>
    <property type="match status" value="1"/>
</dbReference>
<evidence type="ECO:0000256" key="1">
    <source>
        <dbReference type="ARBA" id="ARBA00004107"/>
    </source>
</evidence>
<evidence type="ECO:0000256" key="7">
    <source>
        <dbReference type="ARBA" id="ARBA00011233"/>
    </source>
</evidence>
<keyword evidence="8" id="KW-0813">Transport</keyword>
<keyword evidence="15 26" id="KW-1133">Transmembrane helix</keyword>
<accession>A0ABN9M575</accession>
<comment type="similarity">
    <text evidence="6">Belongs to the ZIP transporter (TC 2.A.5) family.</text>
</comment>
<evidence type="ECO:0000256" key="17">
    <source>
        <dbReference type="ARBA" id="ARBA00023136"/>
    </source>
</evidence>
<keyword evidence="17 26" id="KW-0472">Membrane</keyword>
<keyword evidence="12" id="KW-0967">Endosome</keyword>
<gene>
    <name evidence="28" type="ORF">RIMI_LOCUS15744570</name>
</gene>
<evidence type="ECO:0000256" key="26">
    <source>
        <dbReference type="SAM" id="Phobius"/>
    </source>
</evidence>
<evidence type="ECO:0000256" key="10">
    <source>
        <dbReference type="ARBA" id="ARBA00022692"/>
    </source>
</evidence>
<evidence type="ECO:0000256" key="2">
    <source>
        <dbReference type="ARBA" id="ARBA00004155"/>
    </source>
</evidence>
<evidence type="ECO:0000313" key="28">
    <source>
        <dbReference type="EMBL" id="CAJ0956902.1"/>
    </source>
</evidence>
<evidence type="ECO:0000256" key="19">
    <source>
        <dbReference type="ARBA" id="ARBA00035822"/>
    </source>
</evidence>
<feature type="chain" id="PRO_5046885058" description="Metal cation symporter ZIP14" evidence="27">
    <location>
        <begin position="23"/>
        <end position="269"/>
    </location>
</feature>
<evidence type="ECO:0000256" key="6">
    <source>
        <dbReference type="ARBA" id="ARBA00006939"/>
    </source>
</evidence>
<evidence type="ECO:0000256" key="3">
    <source>
        <dbReference type="ARBA" id="ARBA00004424"/>
    </source>
</evidence>
<name>A0ABN9M575_9NEOB</name>
<feature type="transmembrane region" description="Helical" evidence="26">
    <location>
        <begin position="218"/>
        <end position="236"/>
    </location>
</feature>
<keyword evidence="13" id="KW-0862">Zinc</keyword>
<evidence type="ECO:0000256" key="20">
    <source>
        <dbReference type="ARBA" id="ARBA00036412"/>
    </source>
</evidence>
<feature type="signal peptide" evidence="27">
    <location>
        <begin position="1"/>
        <end position="22"/>
    </location>
</feature>
<dbReference type="EMBL" id="CAUEEQ010042855">
    <property type="protein sequence ID" value="CAJ0956902.1"/>
    <property type="molecule type" value="Genomic_DNA"/>
</dbReference>
<dbReference type="Pfam" id="PF02535">
    <property type="entry name" value="Zip"/>
    <property type="match status" value="1"/>
</dbReference>
<keyword evidence="10 26" id="KW-0812">Transmembrane</keyword>
<evidence type="ECO:0000256" key="15">
    <source>
        <dbReference type="ARBA" id="ARBA00022989"/>
    </source>
</evidence>
<comment type="catalytic activity">
    <reaction evidence="20">
        <text>Cd(2+)(out) + 2 hydrogencarbonate(out) = Cd(2+)(in) + 2 hydrogencarbonate(in)</text>
        <dbReference type="Rhea" id="RHEA:62256"/>
        <dbReference type="ChEBI" id="CHEBI:17544"/>
        <dbReference type="ChEBI" id="CHEBI:48775"/>
    </reaction>
    <physiologicalReaction direction="left-to-right" evidence="20">
        <dbReference type="Rhea" id="RHEA:62257"/>
    </physiologicalReaction>
</comment>
<evidence type="ECO:0000256" key="8">
    <source>
        <dbReference type="ARBA" id="ARBA00022448"/>
    </source>
</evidence>
<proteinExistence type="inferred from homology"/>
<evidence type="ECO:0000313" key="29">
    <source>
        <dbReference type="Proteomes" id="UP001176940"/>
    </source>
</evidence>
<evidence type="ECO:0000256" key="13">
    <source>
        <dbReference type="ARBA" id="ARBA00022833"/>
    </source>
</evidence>
<dbReference type="InterPro" id="IPR050799">
    <property type="entry name" value="ZIP_Transporter"/>
</dbReference>
<dbReference type="Proteomes" id="UP001176940">
    <property type="component" value="Unassembled WGS sequence"/>
</dbReference>
<keyword evidence="18" id="KW-0458">Lysosome</keyword>
<organism evidence="28 29">
    <name type="scientific">Ranitomeya imitator</name>
    <name type="common">mimic poison frog</name>
    <dbReference type="NCBI Taxonomy" id="111125"/>
    <lineage>
        <taxon>Eukaryota</taxon>
        <taxon>Metazoa</taxon>
        <taxon>Chordata</taxon>
        <taxon>Craniata</taxon>
        <taxon>Vertebrata</taxon>
        <taxon>Euteleostomi</taxon>
        <taxon>Amphibia</taxon>
        <taxon>Batrachia</taxon>
        <taxon>Anura</taxon>
        <taxon>Neobatrachia</taxon>
        <taxon>Hyloidea</taxon>
        <taxon>Dendrobatidae</taxon>
        <taxon>Dendrobatinae</taxon>
        <taxon>Ranitomeya</taxon>
    </lineage>
</organism>
<dbReference type="InterPro" id="IPR003689">
    <property type="entry name" value="ZIP"/>
</dbReference>
<sequence length="269" mass="29247">MAGTWALLLAFVLLGLVLSSCAEEASVTSSDRLSAASFLQDILERYGENQTLSLPQLQALLGRLEVGRGVGESSNISQCLSASTLFSAHNLSSDSAVDAAGLQSLCPSILQQLETKACQEDAVPHNETEAEGRPSSGEVWGYGFLCVTVISLCSLLGAGVVPFMKKACYKRLLLFFIALAIGTLYSNALFQLIPEYLKQNQEWVINPEVAFGFNPQEASYISTSTVIFGGFYLFFFTEKVLKMLLKQKHEHGHSHYTADTNKRDAEEGG</sequence>
<evidence type="ECO:0000256" key="25">
    <source>
        <dbReference type="ARBA" id="ARBA00048071"/>
    </source>
</evidence>
<evidence type="ECO:0000256" key="22">
    <source>
        <dbReference type="ARBA" id="ARBA00042543"/>
    </source>
</evidence>
<evidence type="ECO:0000256" key="16">
    <source>
        <dbReference type="ARBA" id="ARBA00023065"/>
    </source>
</evidence>
<evidence type="ECO:0000256" key="12">
    <source>
        <dbReference type="ARBA" id="ARBA00022753"/>
    </source>
</evidence>
<keyword evidence="29" id="KW-1185">Reference proteome</keyword>
<dbReference type="PANTHER" id="PTHR12191:SF5">
    <property type="entry name" value="METAL CATION SYMPORTER ZIP14"/>
    <property type="match status" value="1"/>
</dbReference>
<evidence type="ECO:0000256" key="27">
    <source>
        <dbReference type="SAM" id="SignalP"/>
    </source>
</evidence>
<comment type="catalytic activity">
    <reaction evidence="25">
        <text>Mn(2+)(out) + 2 hydrogencarbonate(out) = Mn(2+)(in) + 2 hydrogencarbonate(in)</text>
        <dbReference type="Rhea" id="RHEA:62260"/>
        <dbReference type="ChEBI" id="CHEBI:17544"/>
        <dbReference type="ChEBI" id="CHEBI:29035"/>
    </reaction>
    <physiologicalReaction direction="left-to-right" evidence="25">
        <dbReference type="Rhea" id="RHEA:62261"/>
    </physiologicalReaction>
</comment>
<evidence type="ECO:0000256" key="14">
    <source>
        <dbReference type="ARBA" id="ARBA00022906"/>
    </source>
</evidence>